<keyword evidence="3" id="KW-0804">Transcription</keyword>
<dbReference type="Pfam" id="PF13377">
    <property type="entry name" value="Peripla_BP_3"/>
    <property type="match status" value="1"/>
</dbReference>
<dbReference type="PANTHER" id="PTHR30146">
    <property type="entry name" value="LACI-RELATED TRANSCRIPTIONAL REPRESSOR"/>
    <property type="match status" value="1"/>
</dbReference>
<keyword evidence="1" id="KW-0805">Transcription regulation</keyword>
<comment type="caution">
    <text evidence="5">The sequence shown here is derived from an EMBL/GenBank/DDBJ whole genome shotgun (WGS) entry which is preliminary data.</text>
</comment>
<protein>
    <submittedName>
        <fullName evidence="5">LacI family transcriptional regulator</fullName>
    </submittedName>
</protein>
<dbReference type="Pfam" id="PF00356">
    <property type="entry name" value="LacI"/>
    <property type="match status" value="1"/>
</dbReference>
<dbReference type="PANTHER" id="PTHR30146:SF109">
    <property type="entry name" value="HTH-TYPE TRANSCRIPTIONAL REGULATOR GALS"/>
    <property type="match status" value="1"/>
</dbReference>
<dbReference type="SUPFAM" id="SSF47413">
    <property type="entry name" value="lambda repressor-like DNA-binding domains"/>
    <property type="match status" value="1"/>
</dbReference>
<proteinExistence type="predicted"/>
<feature type="domain" description="HTH lacI-type" evidence="4">
    <location>
        <begin position="3"/>
        <end position="57"/>
    </location>
</feature>
<organism evidence="5 6">
    <name type="scientific">Paenibacillus shirakamiensis</name>
    <dbReference type="NCBI Taxonomy" id="1265935"/>
    <lineage>
        <taxon>Bacteria</taxon>
        <taxon>Bacillati</taxon>
        <taxon>Bacillota</taxon>
        <taxon>Bacilli</taxon>
        <taxon>Bacillales</taxon>
        <taxon>Paenibacillaceae</taxon>
        <taxon>Paenibacillus</taxon>
    </lineage>
</organism>
<evidence type="ECO:0000256" key="2">
    <source>
        <dbReference type="ARBA" id="ARBA00023125"/>
    </source>
</evidence>
<evidence type="ECO:0000259" key="4">
    <source>
        <dbReference type="PROSITE" id="PS50932"/>
    </source>
</evidence>
<dbReference type="Proteomes" id="UP001519288">
    <property type="component" value="Unassembled WGS sequence"/>
</dbReference>
<dbReference type="InterPro" id="IPR000843">
    <property type="entry name" value="HTH_LacI"/>
</dbReference>
<name>A0ABS4JHQ2_9BACL</name>
<keyword evidence="6" id="KW-1185">Reference proteome</keyword>
<dbReference type="InterPro" id="IPR010982">
    <property type="entry name" value="Lambda_DNA-bd_dom_sf"/>
</dbReference>
<dbReference type="RefSeq" id="WP_209862214.1">
    <property type="nucleotide sequence ID" value="NZ_JAGGLD010000003.1"/>
</dbReference>
<dbReference type="PRINTS" id="PR00036">
    <property type="entry name" value="HTHLACI"/>
</dbReference>
<dbReference type="SMART" id="SM00354">
    <property type="entry name" value="HTH_LACI"/>
    <property type="match status" value="1"/>
</dbReference>
<dbReference type="InterPro" id="IPR046335">
    <property type="entry name" value="LacI/GalR-like_sensor"/>
</dbReference>
<evidence type="ECO:0000256" key="1">
    <source>
        <dbReference type="ARBA" id="ARBA00023015"/>
    </source>
</evidence>
<dbReference type="CDD" id="cd19975">
    <property type="entry name" value="PBP1_CcpA-like"/>
    <property type="match status" value="1"/>
</dbReference>
<dbReference type="PROSITE" id="PS50932">
    <property type="entry name" value="HTH_LACI_2"/>
    <property type="match status" value="1"/>
</dbReference>
<dbReference type="Gene3D" id="3.40.50.2300">
    <property type="match status" value="2"/>
</dbReference>
<evidence type="ECO:0000313" key="6">
    <source>
        <dbReference type="Proteomes" id="UP001519288"/>
    </source>
</evidence>
<dbReference type="Gene3D" id="1.10.260.40">
    <property type="entry name" value="lambda repressor-like DNA-binding domains"/>
    <property type="match status" value="1"/>
</dbReference>
<keyword evidence="2" id="KW-0238">DNA-binding</keyword>
<evidence type="ECO:0000256" key="3">
    <source>
        <dbReference type="ARBA" id="ARBA00023163"/>
    </source>
</evidence>
<sequence>MNPTIKDVARQAQVSIATVSRVLNNLTGYSEETKVKVLQVIKEMGYQPNAIARGLINKRTQTLAVIFPCVSNSFSAEVLHGIEEVAHRHQHSVIVCNTSDDGKRTLNYLQVLREKQVDGIIFASEVLQDSYYEALQAMKVPVVLIATETDKPHIPYVKVNDKQASYDAVNYLITHGHRHIAMMGGTKDDLVAGVPRVEGYKQALADHHLPYREEWIVHADFQFDSGCTAMEQLLTRPRDYTAIFAASDEMAVAIMTVAAKHGIRIPGDLSVIGYDNVKLAEMVVPPLTTVHQPLVEMGEMACEKLLTMIQTGETVDNTIALHSIVERKTVSDLRD</sequence>
<reference evidence="5 6" key="1">
    <citation type="submission" date="2021-03" db="EMBL/GenBank/DDBJ databases">
        <title>Genomic Encyclopedia of Type Strains, Phase IV (KMG-IV): sequencing the most valuable type-strain genomes for metagenomic binning, comparative biology and taxonomic classification.</title>
        <authorList>
            <person name="Goeker M."/>
        </authorList>
    </citation>
    <scope>NUCLEOTIDE SEQUENCE [LARGE SCALE GENOMIC DNA]</scope>
    <source>
        <strain evidence="5 6">DSM 26806</strain>
    </source>
</reference>
<dbReference type="EMBL" id="JAGGLD010000003">
    <property type="protein sequence ID" value="MBP2001245.1"/>
    <property type="molecule type" value="Genomic_DNA"/>
</dbReference>
<evidence type="ECO:0000313" key="5">
    <source>
        <dbReference type="EMBL" id="MBP2001245.1"/>
    </source>
</evidence>
<dbReference type="PROSITE" id="PS00356">
    <property type="entry name" value="HTH_LACI_1"/>
    <property type="match status" value="1"/>
</dbReference>
<dbReference type="SUPFAM" id="SSF53822">
    <property type="entry name" value="Periplasmic binding protein-like I"/>
    <property type="match status" value="1"/>
</dbReference>
<dbReference type="InterPro" id="IPR028082">
    <property type="entry name" value="Peripla_BP_I"/>
</dbReference>
<dbReference type="CDD" id="cd01392">
    <property type="entry name" value="HTH_LacI"/>
    <property type="match status" value="1"/>
</dbReference>
<gene>
    <name evidence="5" type="ORF">J2Z69_002288</name>
</gene>
<accession>A0ABS4JHQ2</accession>